<evidence type="ECO:0000256" key="3">
    <source>
        <dbReference type="ARBA" id="ARBA00022475"/>
    </source>
</evidence>
<keyword evidence="5 10" id="KW-0812">Transmembrane</keyword>
<keyword evidence="4 10" id="KW-0169">Cobalamin biosynthesis</keyword>
<dbReference type="GO" id="GO:0005886">
    <property type="term" value="C:plasma membrane"/>
    <property type="evidence" value="ECO:0007669"/>
    <property type="project" value="UniProtKB-SubCell"/>
</dbReference>
<comment type="subunit">
    <text evidence="10">Forms an energy-coupling factor (ECF) transporter complex composed of an ATP-binding protein (A component, CbiO), a transmembrane protein (T component, CbiQ) and 2 possible substrate-capture proteins (S components, CbiM and CbiN) of unknown stoichimetry.</text>
</comment>
<dbReference type="EMBL" id="PDZR01000029">
    <property type="protein sequence ID" value="PNG24546.1"/>
    <property type="molecule type" value="Genomic_DNA"/>
</dbReference>
<keyword evidence="7 10" id="KW-0406">Ion transport</keyword>
<evidence type="ECO:0000256" key="7">
    <source>
        <dbReference type="ARBA" id="ARBA00023065"/>
    </source>
</evidence>
<comment type="pathway">
    <text evidence="10">Cofactor biosynthesis; adenosylcobalamin biosynthesis.</text>
</comment>
<evidence type="ECO:0000256" key="5">
    <source>
        <dbReference type="ARBA" id="ARBA00022692"/>
    </source>
</evidence>
<comment type="similarity">
    <text evidence="10">Belongs to the CbiN family.</text>
</comment>
<comment type="caution">
    <text evidence="10">Lacks conserved residue(s) required for the propagation of feature annotation.</text>
</comment>
<evidence type="ECO:0000256" key="1">
    <source>
        <dbReference type="ARBA" id="ARBA00022426"/>
    </source>
</evidence>
<dbReference type="OrthoDB" id="1551318at2"/>
<evidence type="ECO:0000256" key="6">
    <source>
        <dbReference type="ARBA" id="ARBA00022989"/>
    </source>
</evidence>
<organism evidence="11 12">
    <name type="scientific">Methylocella silvestris</name>
    <dbReference type="NCBI Taxonomy" id="199596"/>
    <lineage>
        <taxon>Bacteria</taxon>
        <taxon>Pseudomonadati</taxon>
        <taxon>Pseudomonadota</taxon>
        <taxon>Alphaproteobacteria</taxon>
        <taxon>Hyphomicrobiales</taxon>
        <taxon>Beijerinckiaceae</taxon>
        <taxon>Methylocella</taxon>
    </lineage>
</organism>
<feature type="transmembrane region" description="Helical" evidence="10">
    <location>
        <begin position="65"/>
        <end position="83"/>
    </location>
</feature>
<dbReference type="AlphaFoldDB" id="A0A2J7TCP2"/>
<dbReference type="Pfam" id="PF02553">
    <property type="entry name" value="CbiN"/>
    <property type="match status" value="1"/>
</dbReference>
<sequence length="113" mass="11809">MKNSRTTWLLLATLALVVAPLVIPGLGGSFKGSDDQGTDAINELRPDYKPWFEPLWKPPSDEIESLLFSLQAGLGAGFIGFMIGRRSAAAKGSAKQVSGAVANGAVGDVNVAH</sequence>
<dbReference type="PANTHER" id="PTHR38662">
    <property type="entry name" value="COBALT TRANSPORT PROTEIN CBIN"/>
    <property type="match status" value="1"/>
</dbReference>
<dbReference type="RefSeq" id="WP_102845117.1">
    <property type="nucleotide sequence ID" value="NZ_PDZR01000029.1"/>
</dbReference>
<keyword evidence="3 10" id="KW-1003">Cell membrane</keyword>
<dbReference type="NCBIfam" id="NF002780">
    <property type="entry name" value="PRK02898.1"/>
    <property type="match status" value="1"/>
</dbReference>
<gene>
    <name evidence="10" type="primary">cbiN</name>
    <name evidence="11" type="ORF">CR492_18000</name>
</gene>
<dbReference type="UniPathway" id="UPA00148"/>
<dbReference type="PANTHER" id="PTHR38662:SF1">
    <property type="entry name" value="COBALT TRANSPORT PROTEIN CBIN"/>
    <property type="match status" value="1"/>
</dbReference>
<dbReference type="HAMAP" id="MF_00330">
    <property type="entry name" value="CbiN"/>
    <property type="match status" value="1"/>
</dbReference>
<name>A0A2J7TCP2_METSI</name>
<keyword evidence="2 10" id="KW-0813">Transport</keyword>
<dbReference type="GO" id="GO:0009236">
    <property type="term" value="P:cobalamin biosynthetic process"/>
    <property type="evidence" value="ECO:0007669"/>
    <property type="project" value="UniProtKB-UniRule"/>
</dbReference>
<keyword evidence="6 10" id="KW-1133">Transmembrane helix</keyword>
<comment type="function">
    <text evidence="10">Part of the energy-coupling factor (ECF) transporter complex CbiMNOQ involved in cobalt import.</text>
</comment>
<evidence type="ECO:0000256" key="8">
    <source>
        <dbReference type="ARBA" id="ARBA00023136"/>
    </source>
</evidence>
<protein>
    <recommendedName>
        <fullName evidence="10">Cobalt transport protein CbiN</fullName>
    </recommendedName>
    <alternativeName>
        <fullName evidence="10">Energy-coupling factor transporter probable substrate-capture protein CbiN</fullName>
        <shortName evidence="10">ECF transporter S component CbiN</shortName>
    </alternativeName>
</protein>
<evidence type="ECO:0000256" key="4">
    <source>
        <dbReference type="ARBA" id="ARBA00022573"/>
    </source>
</evidence>
<evidence type="ECO:0000256" key="10">
    <source>
        <dbReference type="HAMAP-Rule" id="MF_00330"/>
    </source>
</evidence>
<evidence type="ECO:0000256" key="2">
    <source>
        <dbReference type="ARBA" id="ARBA00022448"/>
    </source>
</evidence>
<dbReference type="NCBIfam" id="TIGR01165">
    <property type="entry name" value="cbiN"/>
    <property type="match status" value="1"/>
</dbReference>
<reference evidence="11 12" key="1">
    <citation type="submission" date="2017-10" db="EMBL/GenBank/DDBJ databases">
        <title>Genome announcement of Methylocella silvestris TVC from permafrost.</title>
        <authorList>
            <person name="Wang J."/>
            <person name="Geng K."/>
            <person name="Ul-Haque F."/>
            <person name="Crombie A.T."/>
            <person name="Street L.E."/>
            <person name="Wookey P.A."/>
            <person name="Murrell J.C."/>
            <person name="Pratscher J."/>
        </authorList>
    </citation>
    <scope>NUCLEOTIDE SEQUENCE [LARGE SCALE GENOMIC DNA]</scope>
    <source>
        <strain evidence="11 12">TVC</strain>
    </source>
</reference>
<proteinExistence type="inferred from homology"/>
<dbReference type="GO" id="GO:0015087">
    <property type="term" value="F:cobalt ion transmembrane transporter activity"/>
    <property type="evidence" value="ECO:0007669"/>
    <property type="project" value="UniProtKB-UniRule"/>
</dbReference>
<evidence type="ECO:0000313" key="12">
    <source>
        <dbReference type="Proteomes" id="UP000236286"/>
    </source>
</evidence>
<keyword evidence="1 10" id="KW-0171">Cobalt transport</keyword>
<comment type="subcellular location">
    <subcellularLocation>
        <location evidence="10">Cell membrane</location>
        <topology evidence="10">Multi-pass membrane protein</topology>
    </subcellularLocation>
</comment>
<dbReference type="Proteomes" id="UP000236286">
    <property type="component" value="Unassembled WGS sequence"/>
</dbReference>
<evidence type="ECO:0000256" key="9">
    <source>
        <dbReference type="ARBA" id="ARBA00023285"/>
    </source>
</evidence>
<accession>A0A2J7TCP2</accession>
<evidence type="ECO:0000313" key="11">
    <source>
        <dbReference type="EMBL" id="PNG24546.1"/>
    </source>
</evidence>
<keyword evidence="8 10" id="KW-0472">Membrane</keyword>
<keyword evidence="9 10" id="KW-0170">Cobalt</keyword>
<dbReference type="InterPro" id="IPR003705">
    <property type="entry name" value="CbiN"/>
</dbReference>
<comment type="caution">
    <text evidence="11">The sequence shown here is derived from an EMBL/GenBank/DDBJ whole genome shotgun (WGS) entry which is preliminary data.</text>
</comment>